<evidence type="ECO:0000313" key="2">
    <source>
        <dbReference type="EMBL" id="AKA70087.1"/>
    </source>
</evidence>
<dbReference type="AlphaFoldDB" id="A0A0E3K185"/>
<dbReference type="GO" id="GO:0008757">
    <property type="term" value="F:S-adenosylmethionine-dependent methyltransferase activity"/>
    <property type="evidence" value="ECO:0007669"/>
    <property type="project" value="InterPro"/>
</dbReference>
<dbReference type="Gene3D" id="3.40.50.150">
    <property type="entry name" value="Vaccinia Virus protein VP39"/>
    <property type="match status" value="1"/>
</dbReference>
<accession>A0A0E3K185</accession>
<dbReference type="STRING" id="1548.CSCA_2962"/>
<dbReference type="InterPro" id="IPR029063">
    <property type="entry name" value="SAM-dependent_MTases_sf"/>
</dbReference>
<dbReference type="Pfam" id="PF08241">
    <property type="entry name" value="Methyltransf_11"/>
    <property type="match status" value="1"/>
</dbReference>
<keyword evidence="3" id="KW-1185">Reference proteome</keyword>
<dbReference type="Proteomes" id="UP000033115">
    <property type="component" value="Chromosome"/>
</dbReference>
<evidence type="ECO:0000313" key="3">
    <source>
        <dbReference type="Proteomes" id="UP000033115"/>
    </source>
</evidence>
<proteinExistence type="predicted"/>
<feature type="domain" description="Methyltransferase type 11" evidence="1">
    <location>
        <begin position="66"/>
        <end position="157"/>
    </location>
</feature>
<dbReference type="KEGG" id="csq:CSCA_2962"/>
<dbReference type="SUPFAM" id="SSF53335">
    <property type="entry name" value="S-adenosyl-L-methionine-dependent methyltransferases"/>
    <property type="match status" value="1"/>
</dbReference>
<dbReference type="RefSeq" id="WP_029161208.1">
    <property type="nucleotide sequence ID" value="NZ_CP009933.1"/>
</dbReference>
<evidence type="ECO:0000259" key="1">
    <source>
        <dbReference type="Pfam" id="PF08241"/>
    </source>
</evidence>
<gene>
    <name evidence="2" type="ORF">CSCA_2962</name>
</gene>
<protein>
    <recommendedName>
        <fullName evidence="1">Methyltransferase type 11 domain-containing protein</fullName>
    </recommendedName>
</protein>
<sequence length="262" mass="29788">MQEEHTKINELAWNQMAYDAWVYRFGTPSEASKKILTDPISRLGLLSKYFINVKDKKIANLLGSHGTKAISLSLMGANVTVVDFSYENSRYALDLARACNTHIRYIVSDVLNIPEEEFTSDYDIVFCELGILHYFTDLNPFFNVAARLLKKGGTFMIEDFHPISTKLITNKGKRHKVTGDYFSTAIEETDVAYMKFIPGMENLTAEEKNAFQKAYLRKWTIGEIVTSIANNNLYIKTLQESEGPKPEDKGIPKLFTIVAEKM</sequence>
<dbReference type="InterPro" id="IPR013216">
    <property type="entry name" value="Methyltransf_11"/>
</dbReference>
<dbReference type="EMBL" id="CP009933">
    <property type="protein sequence ID" value="AKA70087.1"/>
    <property type="molecule type" value="Genomic_DNA"/>
</dbReference>
<reference evidence="2 3" key="1">
    <citation type="journal article" date="2015" name="J. Biotechnol.">
        <title>Complete genome sequence of a malodorant-producing acetogen, Clostridium scatologenes ATCC 25775(T).</title>
        <authorList>
            <person name="Zhu Z."/>
            <person name="Guo T."/>
            <person name="Zheng H."/>
            <person name="Song T."/>
            <person name="Ouyang P."/>
            <person name="Xie J."/>
        </authorList>
    </citation>
    <scope>NUCLEOTIDE SEQUENCE [LARGE SCALE GENOMIC DNA]</scope>
    <source>
        <strain evidence="2 3">ATCC 25775</strain>
    </source>
</reference>
<organism evidence="2 3">
    <name type="scientific">Clostridium scatologenes</name>
    <dbReference type="NCBI Taxonomy" id="1548"/>
    <lineage>
        <taxon>Bacteria</taxon>
        <taxon>Bacillati</taxon>
        <taxon>Bacillota</taxon>
        <taxon>Clostridia</taxon>
        <taxon>Eubacteriales</taxon>
        <taxon>Clostridiaceae</taxon>
        <taxon>Clostridium</taxon>
    </lineage>
</organism>
<dbReference type="HOGENOM" id="CLU_996931_0_0_9"/>
<name>A0A0E3K185_CLOSL</name>
<dbReference type="CDD" id="cd02440">
    <property type="entry name" value="AdoMet_MTases"/>
    <property type="match status" value="1"/>
</dbReference>